<geneLocation type="plasmid" evidence="2">
    <name>prgalie4872d</name>
</geneLocation>
<dbReference type="Gene3D" id="3.20.20.140">
    <property type="entry name" value="Metal-dependent hydrolases"/>
    <property type="match status" value="1"/>
</dbReference>
<sequence length="657" mass="72451">MEETMKTYHLLLLASAAILVGALTGISPAVSQDDTPALDSGTLNKDTADQLYPTKRPYSPYAGRKFPTRPLFGDTHLHTSFSMDAGAFGARLGPRDAYRFARGEELMSSTGQPAKLSRPLDFLVVADHSDNMGFFPDLFAGKPAMLADPTGRKWYDMIQSGKGADAAIEIIVAFSHGTFPKDLMYFPGTTAYRGAWQETIAAAEEYNDPGRFTAFIGYEWTSNTGGNNLHRNVIFRDNGDKASQVEPFTVYPPMGSDNPVDLWKWMEAYESKTGGNVLAIAHNGNLSNGTMFPIVEALGKRLDSQYAETRLKWERLYEATQTKGDSEAHPFLSPNDEFADFERWDKGNLDGSVAKTKEMLEFEYARSALKNGLKLDKQLGVNPYKFGLIGSSDAHNSLSALEEDNFFGKTVPQEPSRQRTTAAFIDNKQTGVKIMDWEVSASGYAAVWAMENTRESLWDAMERRETYATTGPRMAVRLFGGWDFNADDANTRNPAIAGYIKGVPMGGDLVAAPEGKAPTFLVAALKDPIGANLDRYQIVKGWVDAAGEVHEKIYDVAWSGDRKPGVDGKLPAVGTTVDINNATWKNTIGAPELVAVWTDPEFDPAQSAFYYGRVLEIPTPRWTAHDAKYYGIKVPPEAKMEIQERAYTSPIWYSPAP</sequence>
<dbReference type="AlphaFoldDB" id="A0A1L5NWJ1"/>
<protein>
    <recommendedName>
        <fullName evidence="3">DUF3604 domain-containing protein</fullName>
    </recommendedName>
</protein>
<proteinExistence type="predicted"/>
<evidence type="ECO:0008006" key="3">
    <source>
        <dbReference type="Google" id="ProtNLM"/>
    </source>
</evidence>
<dbReference type="EMBL" id="CP017105">
    <property type="protein sequence ID" value="APO72283.1"/>
    <property type="molecule type" value="Genomic_DNA"/>
</dbReference>
<evidence type="ECO:0000313" key="1">
    <source>
        <dbReference type="EMBL" id="APO72283.1"/>
    </source>
</evidence>
<dbReference type="Pfam" id="PF12228">
    <property type="entry name" value="DUF3604"/>
    <property type="match status" value="1"/>
</dbReference>
<dbReference type="InterPro" id="IPR022028">
    <property type="entry name" value="DUF3604"/>
</dbReference>
<accession>A0A1L5NWJ1</accession>
<dbReference type="SUPFAM" id="SSF89550">
    <property type="entry name" value="PHP domain-like"/>
    <property type="match status" value="1"/>
</dbReference>
<gene>
    <name evidence="1" type="ORF">IE4872_PD01765</name>
</gene>
<dbReference type="InterPro" id="IPR016195">
    <property type="entry name" value="Pol/histidinol_Pase-like"/>
</dbReference>
<organism evidence="1 2">
    <name type="scientific">Rhizobium gallicum</name>
    <dbReference type="NCBI Taxonomy" id="56730"/>
    <lineage>
        <taxon>Bacteria</taxon>
        <taxon>Pseudomonadati</taxon>
        <taxon>Pseudomonadota</taxon>
        <taxon>Alphaproteobacteria</taxon>
        <taxon>Hyphomicrobiales</taxon>
        <taxon>Rhizobiaceae</taxon>
        <taxon>Rhizobium/Agrobacterium group</taxon>
        <taxon>Rhizobium</taxon>
    </lineage>
</organism>
<keyword evidence="1" id="KW-0614">Plasmid</keyword>
<dbReference type="Proteomes" id="UP000184749">
    <property type="component" value="Plasmid pRgalIE4872d"/>
</dbReference>
<evidence type="ECO:0000313" key="2">
    <source>
        <dbReference type="Proteomes" id="UP000184749"/>
    </source>
</evidence>
<reference evidence="1 2" key="1">
    <citation type="submission" date="2016-09" db="EMBL/GenBank/DDBJ databases">
        <title>The complete genome sequences of Rhizobium gallicum, symbiovars gallicum and phaseoli, symbionts associated to common bean (Phaseolus vulgaris).</title>
        <authorList>
            <person name="Bustos P."/>
            <person name="Santamaria R.I."/>
            <person name="Perez-Carrascal O.M."/>
            <person name="Juarez S."/>
            <person name="Lozano L."/>
            <person name="Martinez-Flores I."/>
            <person name="Martinez-Romero E."/>
            <person name="Cevallos M."/>
            <person name="Romero D."/>
            <person name="Davila G."/>
            <person name="Gonzalez V."/>
        </authorList>
    </citation>
    <scope>NUCLEOTIDE SEQUENCE [LARGE SCALE GENOMIC DNA]</scope>
    <source>
        <strain evidence="1 2">IE4872</strain>
        <plasmid evidence="2">prgalie4872d</plasmid>
    </source>
</reference>
<name>A0A1L5NWJ1_9HYPH</name>